<keyword evidence="1" id="KW-0472">Membrane</keyword>
<proteinExistence type="predicted"/>
<organism evidence="2 3">
    <name type="scientific">Macleaya cordata</name>
    <name type="common">Five-seeded plume-poppy</name>
    <name type="synonym">Bocconia cordata</name>
    <dbReference type="NCBI Taxonomy" id="56857"/>
    <lineage>
        <taxon>Eukaryota</taxon>
        <taxon>Viridiplantae</taxon>
        <taxon>Streptophyta</taxon>
        <taxon>Embryophyta</taxon>
        <taxon>Tracheophyta</taxon>
        <taxon>Spermatophyta</taxon>
        <taxon>Magnoliopsida</taxon>
        <taxon>Ranunculales</taxon>
        <taxon>Papaveraceae</taxon>
        <taxon>Papaveroideae</taxon>
        <taxon>Macleaya</taxon>
    </lineage>
</organism>
<evidence type="ECO:0008006" key="4">
    <source>
        <dbReference type="Google" id="ProtNLM"/>
    </source>
</evidence>
<dbReference type="PANTHER" id="PTHR33726">
    <property type="entry name" value="TRANSMEMBRANE PROTEIN"/>
    <property type="match status" value="1"/>
</dbReference>
<keyword evidence="1" id="KW-1133">Transmembrane helix</keyword>
<dbReference type="OrthoDB" id="911529at2759"/>
<keyword evidence="3" id="KW-1185">Reference proteome</keyword>
<evidence type="ECO:0000313" key="3">
    <source>
        <dbReference type="Proteomes" id="UP000195402"/>
    </source>
</evidence>
<evidence type="ECO:0000256" key="1">
    <source>
        <dbReference type="SAM" id="Phobius"/>
    </source>
</evidence>
<evidence type="ECO:0000313" key="2">
    <source>
        <dbReference type="EMBL" id="OVA16736.1"/>
    </source>
</evidence>
<dbReference type="AlphaFoldDB" id="A0A200R1Z0"/>
<sequence length="85" mass="10095">MGRRWMSSGFRLPGFEFSLAPSIFRWPAFNFSYFSSWWTVTEQLRWPDFDFSIVDNVMWSFITAIESLVLVSMLCLFFVFCGCTF</sequence>
<comment type="caution">
    <text evidence="2">The sequence shown here is derived from an EMBL/GenBank/DDBJ whole genome shotgun (WGS) entry which is preliminary data.</text>
</comment>
<gene>
    <name evidence="2" type="ORF">BVC80_1543g187</name>
</gene>
<keyword evidence="1" id="KW-0812">Transmembrane</keyword>
<accession>A0A200R1Z0</accession>
<dbReference type="OMA" id="SSWAFRW"/>
<feature type="transmembrane region" description="Helical" evidence="1">
    <location>
        <begin position="12"/>
        <end position="38"/>
    </location>
</feature>
<name>A0A200R1Z0_MACCD</name>
<reference evidence="2 3" key="1">
    <citation type="journal article" date="2017" name="Mol. Plant">
        <title>The Genome of Medicinal Plant Macleaya cordata Provides New Insights into Benzylisoquinoline Alkaloids Metabolism.</title>
        <authorList>
            <person name="Liu X."/>
            <person name="Liu Y."/>
            <person name="Huang P."/>
            <person name="Ma Y."/>
            <person name="Qing Z."/>
            <person name="Tang Q."/>
            <person name="Cao H."/>
            <person name="Cheng P."/>
            <person name="Zheng Y."/>
            <person name="Yuan Z."/>
            <person name="Zhou Y."/>
            <person name="Liu J."/>
            <person name="Tang Z."/>
            <person name="Zhuo Y."/>
            <person name="Zhang Y."/>
            <person name="Yu L."/>
            <person name="Huang J."/>
            <person name="Yang P."/>
            <person name="Peng Q."/>
            <person name="Zhang J."/>
            <person name="Jiang W."/>
            <person name="Zhang Z."/>
            <person name="Lin K."/>
            <person name="Ro D.K."/>
            <person name="Chen X."/>
            <person name="Xiong X."/>
            <person name="Shang Y."/>
            <person name="Huang S."/>
            <person name="Zeng J."/>
        </authorList>
    </citation>
    <scope>NUCLEOTIDE SEQUENCE [LARGE SCALE GENOMIC DNA]</scope>
    <source>
        <strain evidence="3">cv. BLH2017</strain>
        <tissue evidence="2">Root</tissue>
    </source>
</reference>
<dbReference type="InParanoid" id="A0A200R1Z0"/>
<protein>
    <recommendedName>
        <fullName evidence="4">Transmembrane protein</fullName>
    </recommendedName>
</protein>
<dbReference type="EMBL" id="MVGT01000481">
    <property type="protein sequence ID" value="OVA16736.1"/>
    <property type="molecule type" value="Genomic_DNA"/>
</dbReference>
<dbReference type="Proteomes" id="UP000195402">
    <property type="component" value="Unassembled WGS sequence"/>
</dbReference>
<dbReference type="PANTHER" id="PTHR33726:SF3">
    <property type="entry name" value="TRANSMEMBRANE PROTEIN"/>
    <property type="match status" value="1"/>
</dbReference>
<feature type="transmembrane region" description="Helical" evidence="1">
    <location>
        <begin position="58"/>
        <end position="81"/>
    </location>
</feature>